<reference evidence="1" key="1">
    <citation type="submission" date="2021-08" db="EMBL/GenBank/DDBJ databases">
        <title>The first chromosome-level gecko genome reveals the dynamic sex chromosomes of Neotropical dwarf geckos (Sphaerodactylidae: Sphaerodactylus).</title>
        <authorList>
            <person name="Pinto B.J."/>
            <person name="Keating S.E."/>
            <person name="Gamble T."/>
        </authorList>
    </citation>
    <scope>NUCLEOTIDE SEQUENCE</scope>
    <source>
        <strain evidence="1">TG3544</strain>
    </source>
</reference>
<gene>
    <name evidence="1" type="ORF">K3G42_029956</name>
</gene>
<dbReference type="Proteomes" id="UP000827872">
    <property type="component" value="Linkage Group LG06"/>
</dbReference>
<protein>
    <submittedName>
        <fullName evidence="1">Uncharacterized protein</fullName>
    </submittedName>
</protein>
<evidence type="ECO:0000313" key="2">
    <source>
        <dbReference type="Proteomes" id="UP000827872"/>
    </source>
</evidence>
<dbReference type="EMBL" id="CM037619">
    <property type="protein sequence ID" value="KAH8008548.1"/>
    <property type="molecule type" value="Genomic_DNA"/>
</dbReference>
<organism evidence="1 2">
    <name type="scientific">Sphaerodactylus townsendi</name>
    <dbReference type="NCBI Taxonomy" id="933632"/>
    <lineage>
        <taxon>Eukaryota</taxon>
        <taxon>Metazoa</taxon>
        <taxon>Chordata</taxon>
        <taxon>Craniata</taxon>
        <taxon>Vertebrata</taxon>
        <taxon>Euteleostomi</taxon>
        <taxon>Lepidosauria</taxon>
        <taxon>Squamata</taxon>
        <taxon>Bifurcata</taxon>
        <taxon>Gekkota</taxon>
        <taxon>Sphaerodactylidae</taxon>
        <taxon>Sphaerodactylus</taxon>
    </lineage>
</organism>
<comment type="caution">
    <text evidence="1">The sequence shown here is derived from an EMBL/GenBank/DDBJ whole genome shotgun (WGS) entry which is preliminary data.</text>
</comment>
<evidence type="ECO:0000313" key="1">
    <source>
        <dbReference type="EMBL" id="KAH8008548.1"/>
    </source>
</evidence>
<accession>A0ACB8FSI7</accession>
<keyword evidence="2" id="KW-1185">Reference proteome</keyword>
<proteinExistence type="predicted"/>
<sequence length="212" mass="23775">MVGSEDVPVDWYSFPSDRPVDYKQPVDYKSLYLLDPGGTGWPPHQCGPEELGAHLQAYWAGWARLKKDWAQQERRPCPAVDCPSSILGHRYAGIQGRDHWRHPSVKSSKAKPKNPKLAMEVDPSFADLEGEGSCLPMPWSVMKATAEEDGGVEGPQSAFLRTEPAVVAPQWEFQLEKEVCWHQLELEVCWHQSLGNQVMEGNQFNPGALLHS</sequence>
<name>A0ACB8FSI7_9SAUR</name>